<dbReference type="EMBL" id="JAZAQF010000089">
    <property type="protein sequence ID" value="MFG3819376.1"/>
    <property type="molecule type" value="Genomic_DNA"/>
</dbReference>
<sequence length="169" mass="18255">MATLLAKTQLGFKAAKRAIGRSISILMPLLIAGLWLTGIGCSPAWAVPAVALSQQTPVEVAVELGTTSGELRFVPNQLTFEAGKRYKLHLSNNSPTKHYFTAKDFADAIWSQKVDAGNVEVKGAIHELELRPNTVADWVFVPVRSGKYTLRCTVPGHQAAGMTGEILIQ</sequence>
<dbReference type="InterPro" id="IPR041716">
    <property type="entry name" value="Cupredoxin-like_Cyanobacteria"/>
</dbReference>
<dbReference type="InterPro" id="IPR033138">
    <property type="entry name" value="Cu_oxidase_CS"/>
</dbReference>
<evidence type="ECO:0000259" key="3">
    <source>
        <dbReference type="Pfam" id="PF00127"/>
    </source>
</evidence>
<dbReference type="InterPro" id="IPR008972">
    <property type="entry name" value="Cupredoxin"/>
</dbReference>
<keyword evidence="5" id="KW-1185">Reference proteome</keyword>
<feature type="domain" description="Blue (type 1) copper" evidence="3">
    <location>
        <begin position="61"/>
        <end position="168"/>
    </location>
</feature>
<dbReference type="Proteomes" id="UP001604335">
    <property type="component" value="Unassembled WGS sequence"/>
</dbReference>
<accession>A0ABW7CHU4</accession>
<comment type="caution">
    <text evidence="4">The sequence shown here is derived from an EMBL/GenBank/DDBJ whole genome shotgun (WGS) entry which is preliminary data.</text>
</comment>
<evidence type="ECO:0000313" key="4">
    <source>
        <dbReference type="EMBL" id="MFG3819376.1"/>
    </source>
</evidence>
<dbReference type="InterPro" id="IPR050845">
    <property type="entry name" value="Cu-binding_ET"/>
</dbReference>
<dbReference type="InterPro" id="IPR000923">
    <property type="entry name" value="BlueCu_1"/>
</dbReference>
<gene>
    <name evidence="4" type="ORF">VPK24_17150</name>
</gene>
<name>A0ABW7CHU4_9CYAN</name>
<dbReference type="PANTHER" id="PTHR38439">
    <property type="entry name" value="AURACYANIN-B"/>
    <property type="match status" value="1"/>
</dbReference>
<organism evidence="4 5">
    <name type="scientific">Limnothrix redekei LRLZ20PSL1</name>
    <dbReference type="NCBI Taxonomy" id="3112953"/>
    <lineage>
        <taxon>Bacteria</taxon>
        <taxon>Bacillati</taxon>
        <taxon>Cyanobacteriota</taxon>
        <taxon>Cyanophyceae</taxon>
        <taxon>Pseudanabaenales</taxon>
        <taxon>Pseudanabaenaceae</taxon>
        <taxon>Limnothrix</taxon>
    </lineage>
</organism>
<reference evidence="5" key="1">
    <citation type="journal article" date="2024" name="Algal Res.">
        <title>Biochemical, toxicological and genomic investigation of a high-biomass producing Limnothrix strain isolated from Italian shallow drinking water reservoir.</title>
        <authorList>
            <person name="Simonazzi M."/>
            <person name="Shishido T.K."/>
            <person name="Delbaje E."/>
            <person name="Wahlsten M."/>
            <person name="Fewer D.P."/>
            <person name="Sivonen K."/>
            <person name="Pezzolesi L."/>
            <person name="Pistocchi R."/>
        </authorList>
    </citation>
    <scope>NUCLEOTIDE SEQUENCE [LARGE SCALE GENOMIC DNA]</scope>
    <source>
        <strain evidence="5">LRLZ20PSL1</strain>
    </source>
</reference>
<keyword evidence="1" id="KW-0479">Metal-binding</keyword>
<dbReference type="PROSITE" id="PS00079">
    <property type="entry name" value="MULTICOPPER_OXIDASE1"/>
    <property type="match status" value="1"/>
</dbReference>
<keyword evidence="2" id="KW-0186">Copper</keyword>
<dbReference type="SUPFAM" id="SSF49503">
    <property type="entry name" value="Cupredoxins"/>
    <property type="match status" value="1"/>
</dbReference>
<dbReference type="Gene3D" id="2.60.40.420">
    <property type="entry name" value="Cupredoxins - blue copper proteins"/>
    <property type="match status" value="1"/>
</dbReference>
<dbReference type="CDD" id="cd04210">
    <property type="entry name" value="Cupredoxin_like_1"/>
    <property type="match status" value="1"/>
</dbReference>
<proteinExistence type="predicted"/>
<evidence type="ECO:0000256" key="1">
    <source>
        <dbReference type="ARBA" id="ARBA00022723"/>
    </source>
</evidence>
<evidence type="ECO:0000256" key="2">
    <source>
        <dbReference type="ARBA" id="ARBA00023008"/>
    </source>
</evidence>
<dbReference type="Pfam" id="PF00127">
    <property type="entry name" value="Copper-bind"/>
    <property type="match status" value="1"/>
</dbReference>
<dbReference type="PANTHER" id="PTHR38439:SF3">
    <property type="entry name" value="COPPER-RESISTANT CUPROPROTEIN COPI"/>
    <property type="match status" value="1"/>
</dbReference>
<protein>
    <submittedName>
        <fullName evidence="4">Plastocyanin/azurin family copper-binding protein</fullName>
    </submittedName>
</protein>
<evidence type="ECO:0000313" key="5">
    <source>
        <dbReference type="Proteomes" id="UP001604335"/>
    </source>
</evidence>